<evidence type="ECO:0000313" key="1">
    <source>
        <dbReference type="EMBL" id="PWW12788.1"/>
    </source>
</evidence>
<dbReference type="OrthoDB" id="1256785at2"/>
<reference evidence="1 2" key="1">
    <citation type="submission" date="2018-05" db="EMBL/GenBank/DDBJ databases">
        <title>Genomic Encyclopedia of Type Strains, Phase IV (KMG-IV): sequencing the most valuable type-strain genomes for metagenomic binning, comparative biology and taxonomic classification.</title>
        <authorList>
            <person name="Goeker M."/>
        </authorList>
    </citation>
    <scope>NUCLEOTIDE SEQUENCE [LARGE SCALE GENOMIC DNA]</scope>
    <source>
        <strain evidence="1 2">DSM 19579</strain>
    </source>
</reference>
<dbReference type="Proteomes" id="UP000246744">
    <property type="component" value="Unassembled WGS sequence"/>
</dbReference>
<dbReference type="InterPro" id="IPR032710">
    <property type="entry name" value="NTF2-like_dom_sf"/>
</dbReference>
<dbReference type="EMBL" id="QGTS01000001">
    <property type="protein sequence ID" value="PWW12788.1"/>
    <property type="molecule type" value="Genomic_DNA"/>
</dbReference>
<organism evidence="1 2">
    <name type="scientific">Mangrovibacter plantisponsor</name>
    <dbReference type="NCBI Taxonomy" id="451513"/>
    <lineage>
        <taxon>Bacteria</taxon>
        <taxon>Pseudomonadati</taxon>
        <taxon>Pseudomonadota</taxon>
        <taxon>Gammaproteobacteria</taxon>
        <taxon>Enterobacterales</taxon>
        <taxon>Enterobacteriaceae</taxon>
        <taxon>Mangrovibacter</taxon>
    </lineage>
</organism>
<keyword evidence="2" id="KW-1185">Reference proteome</keyword>
<gene>
    <name evidence="1" type="ORF">DES37_101362</name>
</gene>
<evidence type="ECO:0000313" key="2">
    <source>
        <dbReference type="Proteomes" id="UP000246744"/>
    </source>
</evidence>
<dbReference type="SUPFAM" id="SSF54427">
    <property type="entry name" value="NTF2-like"/>
    <property type="match status" value="1"/>
</dbReference>
<proteinExistence type="predicted"/>
<protein>
    <recommendedName>
        <fullName evidence="3">SnoaL-like protein</fullName>
    </recommendedName>
</protein>
<dbReference type="RefSeq" id="WP_110024628.1">
    <property type="nucleotide sequence ID" value="NZ_QGTS01000001.1"/>
</dbReference>
<evidence type="ECO:0008006" key="3">
    <source>
        <dbReference type="Google" id="ProtNLM"/>
    </source>
</evidence>
<comment type="caution">
    <text evidence="1">The sequence shown here is derived from an EMBL/GenBank/DDBJ whole genome shotgun (WGS) entry which is preliminary data.</text>
</comment>
<dbReference type="AlphaFoldDB" id="A0A317Q722"/>
<name>A0A317Q722_9ENTR</name>
<dbReference type="Gene3D" id="3.10.450.50">
    <property type="match status" value="1"/>
</dbReference>
<sequence>MDNHIPLISGALEAVITSPEYNEKILETFFAPNYHQRVNGIELDYTQFVAHLSQLRQLTTAMELNILAIAQQEDKVLTHHLVDVSKKNGGHVLTEVFASFTVDHGLIIGCQELTRLIEGQAEDTYLGSVR</sequence>
<accession>A0A317Q722</accession>